<accession>A0A6M3SWZ0</accession>
<proteinExistence type="predicted"/>
<evidence type="ECO:0000313" key="1">
    <source>
        <dbReference type="EMBL" id="QJD49648.1"/>
    </source>
</evidence>
<protein>
    <submittedName>
        <fullName evidence="1">Uncharacterized protein</fullName>
    </submittedName>
</protein>
<sequence length="65" mass="7287">MGEVLTNETEQENHTIRLGVGRPPHAECTCTWKTEPNESLIELGFAAFDHAAETGHELRKLPEDE</sequence>
<dbReference type="KEGG" id="vg:55630581"/>
<gene>
    <name evidence="1" type="primary">73</name>
    <name evidence="1" type="ORF">SEA_SECRETARIAT_73</name>
</gene>
<dbReference type="RefSeq" id="YP_009859483.1">
    <property type="nucleotide sequence ID" value="NC_048876.1"/>
</dbReference>
<dbReference type="Proteomes" id="UP000501526">
    <property type="component" value="Segment"/>
</dbReference>
<name>A0A6M3SWZ0_9CAUD</name>
<organism evidence="1 2">
    <name type="scientific">Gordonia phage Secretariat</name>
    <dbReference type="NCBI Taxonomy" id="2725616"/>
    <lineage>
        <taxon>Viruses</taxon>
        <taxon>Duplodnaviria</taxon>
        <taxon>Heunggongvirae</taxon>
        <taxon>Uroviricota</taxon>
        <taxon>Caudoviricetes</taxon>
        <taxon>Deejayvirinae</taxon>
        <taxon>Secretariatvirus</taxon>
        <taxon>Secretariatvirus secretariat</taxon>
    </lineage>
</organism>
<dbReference type="EMBL" id="MT310850">
    <property type="protein sequence ID" value="QJD49648.1"/>
    <property type="molecule type" value="Genomic_DNA"/>
</dbReference>
<evidence type="ECO:0000313" key="2">
    <source>
        <dbReference type="Proteomes" id="UP000501526"/>
    </source>
</evidence>
<dbReference type="GeneID" id="55630581"/>
<keyword evidence="2" id="KW-1185">Reference proteome</keyword>
<reference evidence="1 2" key="1">
    <citation type="submission" date="2020-04" db="EMBL/GenBank/DDBJ databases">
        <authorList>
            <person name="Chase M.A."/>
            <person name="Coleman C.N."/>
            <person name="Cunha M.O."/>
            <person name="Daffner M."/>
            <person name="Deam C.J."/>
            <person name="Deloso L.J."/>
            <person name="Desomma A.M."/>
            <person name="Gallardo J."/>
            <person name="Horne M.E."/>
            <person name="Kanahan O.P."/>
            <person name="Lam V."/>
            <person name="Morgan R.T."/>
            <person name="Mustor E.M."/>
            <person name="Ricardo-Iglesias M."/>
            <person name="Sartorio C.J."/>
            <person name="Sciacchitano A.R."/>
            <person name="Tvenstrup A.W."/>
            <person name="Wood A.R."/>
            <person name="Pollenz R.S."/>
            <person name="Garlena R.A."/>
            <person name="Russell D.A."/>
            <person name="Pope W.H."/>
            <person name="Jacobs-Sera D."/>
            <person name="Hatfull G.F."/>
        </authorList>
    </citation>
    <scope>NUCLEOTIDE SEQUENCE [LARGE SCALE GENOMIC DNA]</scope>
</reference>